<dbReference type="CDD" id="cd07377">
    <property type="entry name" value="WHTH_GntR"/>
    <property type="match status" value="1"/>
</dbReference>
<dbReference type="SMART" id="SM00345">
    <property type="entry name" value="HTH_GNTR"/>
    <property type="match status" value="2"/>
</dbReference>
<dbReference type="GO" id="GO:0003677">
    <property type="term" value="F:DNA binding"/>
    <property type="evidence" value="ECO:0007669"/>
    <property type="project" value="UniProtKB-KW"/>
</dbReference>
<dbReference type="SMART" id="SM00895">
    <property type="entry name" value="FCD"/>
    <property type="match status" value="1"/>
</dbReference>
<dbReference type="EMBL" id="BPQJ01000046">
    <property type="protein sequence ID" value="GJD65745.1"/>
    <property type="molecule type" value="Genomic_DNA"/>
</dbReference>
<evidence type="ECO:0000313" key="6">
    <source>
        <dbReference type="EMBL" id="GJD65745.1"/>
    </source>
</evidence>
<evidence type="ECO:0000256" key="4">
    <source>
        <dbReference type="SAM" id="MobiDB-lite"/>
    </source>
</evidence>
<sequence length="372" mass="40217">MSSAYIQHRHHTAPRGSWQSSPGRRSWTEGARRGSTPITANDDARRRDAPGAGGGAARLHSQAFDVLAERVRTGRLPAGTRLLESRVAAEFGVSRAPVRQALAALAETGLVSRGEGRGYVVRAVEAGSGSAPAAPPPVRLSSTASWERIYGEVELNIVSRTALCGWRVVEADLAKHHGVSRTVAREVVARLHQRGVIRRDERSRWYAPGLTPGYVAELYELRWTLEPLALAKAAPLVPRDVVAGARNRIEAAVAQADALDGPALDALEADLHGDILGYCPQRALLDAVRLYQSLLVAHSFLYRWNPAPYPTEPFLPEHRQILRALDAGDTAHAAVALEAHLRASLGRANARLQAVKCGSRPEPLPYLKPLPG</sequence>
<dbReference type="InterPro" id="IPR011711">
    <property type="entry name" value="GntR_C"/>
</dbReference>
<accession>A0AA37HIF4</accession>
<dbReference type="SUPFAM" id="SSF46785">
    <property type="entry name" value="Winged helix' DNA-binding domain"/>
    <property type="match status" value="2"/>
</dbReference>
<organism evidence="6 7">
    <name type="scientific">Methylobacterium frigidaeris</name>
    <dbReference type="NCBI Taxonomy" id="2038277"/>
    <lineage>
        <taxon>Bacteria</taxon>
        <taxon>Pseudomonadati</taxon>
        <taxon>Pseudomonadota</taxon>
        <taxon>Alphaproteobacteria</taxon>
        <taxon>Hyphomicrobiales</taxon>
        <taxon>Methylobacteriaceae</taxon>
        <taxon>Methylobacterium</taxon>
    </lineage>
</organism>
<name>A0AA37HIF4_9HYPH</name>
<evidence type="ECO:0000256" key="1">
    <source>
        <dbReference type="ARBA" id="ARBA00023015"/>
    </source>
</evidence>
<evidence type="ECO:0000259" key="5">
    <source>
        <dbReference type="PROSITE" id="PS50949"/>
    </source>
</evidence>
<dbReference type="InterPro" id="IPR036390">
    <property type="entry name" value="WH_DNA-bd_sf"/>
</dbReference>
<evidence type="ECO:0000256" key="3">
    <source>
        <dbReference type="ARBA" id="ARBA00023163"/>
    </source>
</evidence>
<keyword evidence="3" id="KW-0804">Transcription</keyword>
<feature type="region of interest" description="Disordered" evidence="4">
    <location>
        <begin position="1"/>
        <end position="57"/>
    </location>
</feature>
<dbReference type="InterPro" id="IPR000524">
    <property type="entry name" value="Tscrpt_reg_HTH_GntR"/>
</dbReference>
<evidence type="ECO:0000256" key="2">
    <source>
        <dbReference type="ARBA" id="ARBA00023125"/>
    </source>
</evidence>
<dbReference type="Gene3D" id="1.20.120.530">
    <property type="entry name" value="GntR ligand-binding domain-like"/>
    <property type="match status" value="1"/>
</dbReference>
<comment type="caution">
    <text evidence="6">The sequence shown here is derived from an EMBL/GenBank/DDBJ whole genome shotgun (WGS) entry which is preliminary data.</text>
</comment>
<dbReference type="GO" id="GO:0003700">
    <property type="term" value="F:DNA-binding transcription factor activity"/>
    <property type="evidence" value="ECO:0007669"/>
    <property type="project" value="InterPro"/>
</dbReference>
<evidence type="ECO:0000313" key="7">
    <source>
        <dbReference type="Proteomes" id="UP001055286"/>
    </source>
</evidence>
<reference evidence="6" key="2">
    <citation type="submission" date="2021-08" db="EMBL/GenBank/DDBJ databases">
        <authorList>
            <person name="Tani A."/>
            <person name="Ola A."/>
            <person name="Ogura Y."/>
            <person name="Katsura K."/>
            <person name="Hayashi T."/>
        </authorList>
    </citation>
    <scope>NUCLEOTIDE SEQUENCE</scope>
    <source>
        <strain evidence="6">JCM 32048</strain>
    </source>
</reference>
<reference evidence="6" key="1">
    <citation type="journal article" date="2016" name="Front. Microbiol.">
        <title>Genome Sequence of the Piezophilic, Mesophilic Sulfate-Reducing Bacterium Desulfovibrio indicus J2T.</title>
        <authorList>
            <person name="Cao J."/>
            <person name="Maignien L."/>
            <person name="Shao Z."/>
            <person name="Alain K."/>
            <person name="Jebbar M."/>
        </authorList>
    </citation>
    <scope>NUCLEOTIDE SEQUENCE</scope>
    <source>
        <strain evidence="6">JCM 32048</strain>
    </source>
</reference>
<dbReference type="Pfam" id="PF07729">
    <property type="entry name" value="FCD"/>
    <property type="match status" value="1"/>
</dbReference>
<dbReference type="InterPro" id="IPR008920">
    <property type="entry name" value="TF_FadR/GntR_C"/>
</dbReference>
<keyword evidence="1" id="KW-0805">Transcription regulation</keyword>
<dbReference type="PANTHER" id="PTHR43537">
    <property type="entry name" value="TRANSCRIPTIONAL REGULATOR, GNTR FAMILY"/>
    <property type="match status" value="1"/>
</dbReference>
<keyword evidence="2" id="KW-0238">DNA-binding</keyword>
<dbReference type="Pfam" id="PF00392">
    <property type="entry name" value="GntR"/>
    <property type="match status" value="2"/>
</dbReference>
<dbReference type="Proteomes" id="UP001055286">
    <property type="component" value="Unassembled WGS sequence"/>
</dbReference>
<dbReference type="Gene3D" id="1.10.10.10">
    <property type="entry name" value="Winged helix-like DNA-binding domain superfamily/Winged helix DNA-binding domain"/>
    <property type="match status" value="2"/>
</dbReference>
<keyword evidence="7" id="KW-1185">Reference proteome</keyword>
<dbReference type="InterPro" id="IPR036388">
    <property type="entry name" value="WH-like_DNA-bd_sf"/>
</dbReference>
<feature type="domain" description="HTH gntR-type" evidence="5">
    <location>
        <begin position="57"/>
        <end position="124"/>
    </location>
</feature>
<proteinExistence type="predicted"/>
<dbReference type="SUPFAM" id="SSF48008">
    <property type="entry name" value="GntR ligand-binding domain-like"/>
    <property type="match status" value="1"/>
</dbReference>
<dbReference type="PANTHER" id="PTHR43537:SF45">
    <property type="entry name" value="GNTR FAMILY REGULATORY PROTEIN"/>
    <property type="match status" value="1"/>
</dbReference>
<dbReference type="PROSITE" id="PS50949">
    <property type="entry name" value="HTH_GNTR"/>
    <property type="match status" value="1"/>
</dbReference>
<gene>
    <name evidence="6" type="ORF">MPEAHAMD_5940</name>
</gene>
<dbReference type="AlphaFoldDB" id="A0AA37HIF4"/>
<protein>
    <recommendedName>
        <fullName evidence="5">HTH gntR-type domain-containing protein</fullName>
    </recommendedName>
</protein>